<gene>
    <name evidence="5" type="ORF">IFM89_007141</name>
</gene>
<evidence type="ECO:0000256" key="3">
    <source>
        <dbReference type="SAM" id="SignalP"/>
    </source>
</evidence>
<feature type="chain" id="PRO_5032916611" description="U-box domain-containing protein" evidence="3">
    <location>
        <begin position="26"/>
        <end position="201"/>
    </location>
</feature>
<dbReference type="SUPFAM" id="SSF57850">
    <property type="entry name" value="RING/U-box"/>
    <property type="match status" value="1"/>
</dbReference>
<dbReference type="AlphaFoldDB" id="A0A835HDE0"/>
<dbReference type="Pfam" id="PF04564">
    <property type="entry name" value="U-box"/>
    <property type="match status" value="1"/>
</dbReference>
<sequence length="201" mass="22431">MSRSVAYFFLASAVLFLFVCNVATAARLSNIGPKVDIIRRNLLNNGLGRTPQMGISITFLLQQNLSISFVIKEAMRAEVENSTPSSESMVKIADSLRLTTNQGLLMEAVALEKLSCKLSKMKMMERPIIVASGQTYERTYIRKWLDLGLTVCPKTRQTLSHTNLIPNYTVKALIANWCETNNVNIPDPVKSMNLNQTMNTV</sequence>
<proteinExistence type="predicted"/>
<dbReference type="GO" id="GO:0004842">
    <property type="term" value="F:ubiquitin-protein transferase activity"/>
    <property type="evidence" value="ECO:0007669"/>
    <property type="project" value="InterPro"/>
</dbReference>
<evidence type="ECO:0000313" key="5">
    <source>
        <dbReference type="EMBL" id="KAF9596088.1"/>
    </source>
</evidence>
<dbReference type="InterPro" id="IPR013083">
    <property type="entry name" value="Znf_RING/FYVE/PHD"/>
</dbReference>
<name>A0A835HDE0_9MAGN</name>
<dbReference type="EMBL" id="JADFTS010000007">
    <property type="protein sequence ID" value="KAF9596088.1"/>
    <property type="molecule type" value="Genomic_DNA"/>
</dbReference>
<dbReference type="OrthoDB" id="973198at2759"/>
<evidence type="ECO:0000256" key="1">
    <source>
        <dbReference type="ARBA" id="ARBA00004906"/>
    </source>
</evidence>
<dbReference type="InterPro" id="IPR045210">
    <property type="entry name" value="RING-Ubox_PUB"/>
</dbReference>
<dbReference type="InterPro" id="IPR003613">
    <property type="entry name" value="Ubox_domain"/>
</dbReference>
<feature type="domain" description="U-box" evidence="4">
    <location>
        <begin position="109"/>
        <end position="184"/>
    </location>
</feature>
<keyword evidence="2" id="KW-0808">Transferase</keyword>
<evidence type="ECO:0000256" key="2">
    <source>
        <dbReference type="ARBA" id="ARBA00022679"/>
    </source>
</evidence>
<reference evidence="5 6" key="1">
    <citation type="submission" date="2020-10" db="EMBL/GenBank/DDBJ databases">
        <title>The Coptis chinensis genome and diversification of protoberbering-type alkaloids.</title>
        <authorList>
            <person name="Wang B."/>
            <person name="Shu S."/>
            <person name="Song C."/>
            <person name="Liu Y."/>
        </authorList>
    </citation>
    <scope>NUCLEOTIDE SEQUENCE [LARGE SCALE GENOMIC DNA]</scope>
    <source>
        <strain evidence="5">HL-2020</strain>
        <tissue evidence="5">Leaf</tissue>
    </source>
</reference>
<dbReference type="Proteomes" id="UP000631114">
    <property type="component" value="Unassembled WGS sequence"/>
</dbReference>
<dbReference type="PANTHER" id="PTHR23315:SF7">
    <property type="entry name" value="U-BOX DOMAIN-CONTAINING PROTEIN 4"/>
    <property type="match status" value="1"/>
</dbReference>
<dbReference type="CDD" id="cd16664">
    <property type="entry name" value="RING-Ubox_PUB"/>
    <property type="match status" value="1"/>
</dbReference>
<accession>A0A835HDE0</accession>
<dbReference type="PANTHER" id="PTHR23315">
    <property type="entry name" value="U BOX DOMAIN-CONTAINING"/>
    <property type="match status" value="1"/>
</dbReference>
<comment type="caution">
    <text evidence="5">The sequence shown here is derived from an EMBL/GenBank/DDBJ whole genome shotgun (WGS) entry which is preliminary data.</text>
</comment>
<dbReference type="SMART" id="SM00504">
    <property type="entry name" value="Ubox"/>
    <property type="match status" value="1"/>
</dbReference>
<dbReference type="UniPathway" id="UPA00143"/>
<keyword evidence="6" id="KW-1185">Reference proteome</keyword>
<evidence type="ECO:0000313" key="6">
    <source>
        <dbReference type="Proteomes" id="UP000631114"/>
    </source>
</evidence>
<evidence type="ECO:0000259" key="4">
    <source>
        <dbReference type="PROSITE" id="PS51698"/>
    </source>
</evidence>
<dbReference type="GO" id="GO:0016567">
    <property type="term" value="P:protein ubiquitination"/>
    <property type="evidence" value="ECO:0007669"/>
    <property type="project" value="UniProtKB-UniPathway"/>
</dbReference>
<dbReference type="PROSITE" id="PS51698">
    <property type="entry name" value="U_BOX"/>
    <property type="match status" value="1"/>
</dbReference>
<protein>
    <recommendedName>
        <fullName evidence="4">U-box domain-containing protein</fullName>
    </recommendedName>
</protein>
<organism evidence="5 6">
    <name type="scientific">Coptis chinensis</name>
    <dbReference type="NCBI Taxonomy" id="261450"/>
    <lineage>
        <taxon>Eukaryota</taxon>
        <taxon>Viridiplantae</taxon>
        <taxon>Streptophyta</taxon>
        <taxon>Embryophyta</taxon>
        <taxon>Tracheophyta</taxon>
        <taxon>Spermatophyta</taxon>
        <taxon>Magnoliopsida</taxon>
        <taxon>Ranunculales</taxon>
        <taxon>Ranunculaceae</taxon>
        <taxon>Coptidoideae</taxon>
        <taxon>Coptis</taxon>
    </lineage>
</organism>
<keyword evidence="3" id="KW-0732">Signal</keyword>
<comment type="pathway">
    <text evidence="1">Protein modification; protein ubiquitination.</text>
</comment>
<feature type="signal peptide" evidence="3">
    <location>
        <begin position="1"/>
        <end position="25"/>
    </location>
</feature>
<dbReference type="Gene3D" id="3.30.40.10">
    <property type="entry name" value="Zinc/RING finger domain, C3HC4 (zinc finger)"/>
    <property type="match status" value="1"/>
</dbReference>